<dbReference type="InterPro" id="IPR023210">
    <property type="entry name" value="NADP_OxRdtase_dom"/>
</dbReference>
<proteinExistence type="predicted"/>
<dbReference type="EMBL" id="RHLK01000007">
    <property type="protein sequence ID" value="MVP00709.1"/>
    <property type="molecule type" value="Genomic_DNA"/>
</dbReference>
<dbReference type="SUPFAM" id="SSF51430">
    <property type="entry name" value="NAD(P)-linked oxidoreductase"/>
    <property type="match status" value="1"/>
</dbReference>
<dbReference type="PANTHER" id="PTHR43364:SF4">
    <property type="entry name" value="NAD(P)-LINKED OXIDOREDUCTASE SUPERFAMILY PROTEIN"/>
    <property type="match status" value="1"/>
</dbReference>
<dbReference type="PANTHER" id="PTHR43364">
    <property type="entry name" value="NADH-SPECIFIC METHYLGLYOXAL REDUCTASE-RELATED"/>
    <property type="match status" value="1"/>
</dbReference>
<sequence length="135" mass="14902">MPLVNQSVYSFKFNITDSFGLIYIIPTGFVNKKIRLNFIGLLVFPVIDTLQDIAAARKTTVAGIALAWVLNQKAVTSVVIGAKRPDQLQDNLAASGIVLTSDELLRLDEVSRIPVEYPAWPFLEGDDSIVRKQAK</sequence>
<evidence type="ECO:0000256" key="1">
    <source>
        <dbReference type="ARBA" id="ARBA00023002"/>
    </source>
</evidence>
<dbReference type="InterPro" id="IPR050523">
    <property type="entry name" value="AKR_Detox_Biosynth"/>
</dbReference>
<gene>
    <name evidence="3" type="ORF">EDM21_14450</name>
</gene>
<feature type="domain" description="NADP-dependent oxidoreductase" evidence="2">
    <location>
        <begin position="46"/>
        <end position="111"/>
    </location>
</feature>
<evidence type="ECO:0000313" key="4">
    <source>
        <dbReference type="Proteomes" id="UP000490800"/>
    </source>
</evidence>
<accession>A0A7X3FJM1</accession>
<comment type="caution">
    <text evidence="3">The sequence shown here is derived from an EMBL/GenBank/DDBJ whole genome shotgun (WGS) entry which is preliminary data.</text>
</comment>
<evidence type="ECO:0000259" key="2">
    <source>
        <dbReference type="Pfam" id="PF00248"/>
    </source>
</evidence>
<dbReference type="AlphaFoldDB" id="A0A7X3FJM1"/>
<keyword evidence="4" id="KW-1185">Reference proteome</keyword>
<keyword evidence="1" id="KW-0560">Oxidoreductase</keyword>
<organism evidence="3 4">
    <name type="scientific">Paenibacillus lutrae</name>
    <dbReference type="NCBI Taxonomy" id="2078573"/>
    <lineage>
        <taxon>Bacteria</taxon>
        <taxon>Bacillati</taxon>
        <taxon>Bacillota</taxon>
        <taxon>Bacilli</taxon>
        <taxon>Bacillales</taxon>
        <taxon>Paenibacillaceae</taxon>
        <taxon>Paenibacillus</taxon>
    </lineage>
</organism>
<dbReference type="OrthoDB" id="9773828at2"/>
<name>A0A7X3FJM1_9BACL</name>
<evidence type="ECO:0000313" key="3">
    <source>
        <dbReference type="EMBL" id="MVP00709.1"/>
    </source>
</evidence>
<dbReference type="Proteomes" id="UP000490800">
    <property type="component" value="Unassembled WGS sequence"/>
</dbReference>
<dbReference type="InterPro" id="IPR036812">
    <property type="entry name" value="NAD(P)_OxRdtase_dom_sf"/>
</dbReference>
<protein>
    <recommendedName>
        <fullName evidence="2">NADP-dependent oxidoreductase domain-containing protein</fullName>
    </recommendedName>
</protein>
<dbReference type="Gene3D" id="3.20.20.100">
    <property type="entry name" value="NADP-dependent oxidoreductase domain"/>
    <property type="match status" value="1"/>
</dbReference>
<reference evidence="3 4" key="1">
    <citation type="journal article" date="2019" name="Microorganisms">
        <title>Paenibacillus lutrae sp. nov., A Chitinolytic Species Isolated from A River Otter in Castril Natural Park, Granada, Spain.</title>
        <authorList>
            <person name="Rodriguez M."/>
            <person name="Reina J.C."/>
            <person name="Bejar V."/>
            <person name="Llamas I."/>
        </authorList>
    </citation>
    <scope>NUCLEOTIDE SEQUENCE [LARGE SCALE GENOMIC DNA]</scope>
    <source>
        <strain evidence="3 4">N10</strain>
    </source>
</reference>
<dbReference type="Pfam" id="PF00248">
    <property type="entry name" value="Aldo_ket_red"/>
    <property type="match status" value="1"/>
</dbReference>
<dbReference type="GO" id="GO:0016491">
    <property type="term" value="F:oxidoreductase activity"/>
    <property type="evidence" value="ECO:0007669"/>
    <property type="project" value="UniProtKB-KW"/>
</dbReference>